<dbReference type="EMBL" id="JBFARM010000002">
    <property type="protein sequence ID" value="MEV4285503.1"/>
    <property type="molecule type" value="Genomic_DNA"/>
</dbReference>
<name>A0ABV3GYY9_9ACTN</name>
<keyword evidence="2" id="KW-1185">Reference proteome</keyword>
<evidence type="ECO:0000313" key="1">
    <source>
        <dbReference type="EMBL" id="MEV4285503.1"/>
    </source>
</evidence>
<evidence type="ECO:0000313" key="2">
    <source>
        <dbReference type="Proteomes" id="UP001552427"/>
    </source>
</evidence>
<gene>
    <name evidence="1" type="ORF">AB0K40_08345</name>
</gene>
<evidence type="ECO:0008006" key="3">
    <source>
        <dbReference type="Google" id="ProtNLM"/>
    </source>
</evidence>
<organism evidence="1 2">
    <name type="scientific">Nonomuraea bangladeshensis</name>
    <dbReference type="NCBI Taxonomy" id="404385"/>
    <lineage>
        <taxon>Bacteria</taxon>
        <taxon>Bacillati</taxon>
        <taxon>Actinomycetota</taxon>
        <taxon>Actinomycetes</taxon>
        <taxon>Streptosporangiales</taxon>
        <taxon>Streptosporangiaceae</taxon>
        <taxon>Nonomuraea</taxon>
    </lineage>
</organism>
<protein>
    <recommendedName>
        <fullName evidence="3">Uma2 family endonuclease</fullName>
    </recommendedName>
</protein>
<reference evidence="1 2" key="1">
    <citation type="submission" date="2024-06" db="EMBL/GenBank/DDBJ databases">
        <title>The Natural Products Discovery Center: Release of the First 8490 Sequenced Strains for Exploring Actinobacteria Biosynthetic Diversity.</title>
        <authorList>
            <person name="Kalkreuter E."/>
            <person name="Kautsar S.A."/>
            <person name="Yang D."/>
            <person name="Bader C.D."/>
            <person name="Teijaro C.N."/>
            <person name="Fluegel L."/>
            <person name="Davis C.M."/>
            <person name="Simpson J.R."/>
            <person name="Lauterbach L."/>
            <person name="Steele A.D."/>
            <person name="Gui C."/>
            <person name="Meng S."/>
            <person name="Li G."/>
            <person name="Viehrig K."/>
            <person name="Ye F."/>
            <person name="Su P."/>
            <person name="Kiefer A.F."/>
            <person name="Nichols A."/>
            <person name="Cepeda A.J."/>
            <person name="Yan W."/>
            <person name="Fan B."/>
            <person name="Jiang Y."/>
            <person name="Adhikari A."/>
            <person name="Zheng C.-J."/>
            <person name="Schuster L."/>
            <person name="Cowan T.M."/>
            <person name="Smanski M.J."/>
            <person name="Chevrette M.G."/>
            <person name="De Carvalho L.P.S."/>
            <person name="Shen B."/>
        </authorList>
    </citation>
    <scope>NUCLEOTIDE SEQUENCE [LARGE SCALE GENOMIC DNA]</scope>
    <source>
        <strain evidence="1 2">NPDC049574</strain>
    </source>
</reference>
<proteinExistence type="predicted"/>
<dbReference type="RefSeq" id="WP_364446123.1">
    <property type="nucleotide sequence ID" value="NZ_JBFARM010000002.1"/>
</dbReference>
<sequence>MAKLDEATAVDILGGGSGIRCRGWLELGAAAPLPLDQILGRLTEPNLDLHVNHYSRRDPRTGKHFFQITPFISLAAGVVDRDVTKQTNVTHGAFRTALEFACTDYTDPRHPPCPGWIFICYVLVGVRPAPTIPGVAEEVRELKHLRSYSPWYLQGEVTAKVNVPSRQILYATRWAPDSTGALVETDVLLNLAFTHPVALLDIREML</sequence>
<accession>A0ABV3GYY9</accession>
<dbReference type="Proteomes" id="UP001552427">
    <property type="component" value="Unassembled WGS sequence"/>
</dbReference>
<comment type="caution">
    <text evidence="1">The sequence shown here is derived from an EMBL/GenBank/DDBJ whole genome shotgun (WGS) entry which is preliminary data.</text>
</comment>